<name>A0ABR4CSB4_9HELO</name>
<evidence type="ECO:0000313" key="2">
    <source>
        <dbReference type="EMBL" id="KAL2072764.1"/>
    </source>
</evidence>
<dbReference type="Gene3D" id="3.40.50.1240">
    <property type="entry name" value="Phosphoglycerate mutase-like"/>
    <property type="match status" value="1"/>
</dbReference>
<dbReference type="InterPro" id="IPR029033">
    <property type="entry name" value="His_PPase_superfam"/>
</dbReference>
<evidence type="ECO:0000313" key="3">
    <source>
        <dbReference type="Proteomes" id="UP001595075"/>
    </source>
</evidence>
<reference evidence="2 3" key="1">
    <citation type="journal article" date="2024" name="Commun. Biol.">
        <title>Comparative genomic analysis of thermophilic fungi reveals convergent evolutionary adaptations and gene losses.</title>
        <authorList>
            <person name="Steindorff A.S."/>
            <person name="Aguilar-Pontes M.V."/>
            <person name="Robinson A.J."/>
            <person name="Andreopoulos B."/>
            <person name="LaButti K."/>
            <person name="Kuo A."/>
            <person name="Mondo S."/>
            <person name="Riley R."/>
            <person name="Otillar R."/>
            <person name="Haridas S."/>
            <person name="Lipzen A."/>
            <person name="Grimwood J."/>
            <person name="Schmutz J."/>
            <person name="Clum A."/>
            <person name="Reid I.D."/>
            <person name="Moisan M.C."/>
            <person name="Butler G."/>
            <person name="Nguyen T.T.M."/>
            <person name="Dewar K."/>
            <person name="Conant G."/>
            <person name="Drula E."/>
            <person name="Henrissat B."/>
            <person name="Hansel C."/>
            <person name="Singer S."/>
            <person name="Hutchinson M.I."/>
            <person name="de Vries R.P."/>
            <person name="Natvig D.O."/>
            <person name="Powell A.J."/>
            <person name="Tsang A."/>
            <person name="Grigoriev I.V."/>
        </authorList>
    </citation>
    <scope>NUCLEOTIDE SEQUENCE [LARGE SCALE GENOMIC DNA]</scope>
    <source>
        <strain evidence="2 3">CBS 494.80</strain>
    </source>
</reference>
<dbReference type="PANTHER" id="PTHR48100">
    <property type="entry name" value="BROAD-SPECIFICITY PHOSPHATASE YOR283W-RELATED"/>
    <property type="match status" value="1"/>
</dbReference>
<dbReference type="PANTHER" id="PTHR48100:SF1">
    <property type="entry name" value="HISTIDINE PHOSPHATASE FAMILY PROTEIN-RELATED"/>
    <property type="match status" value="1"/>
</dbReference>
<comment type="caution">
    <text evidence="2">The sequence shown here is derived from an EMBL/GenBank/DDBJ whole genome shotgun (WGS) entry which is preliminary data.</text>
</comment>
<dbReference type="Pfam" id="PF00300">
    <property type="entry name" value="His_Phos_1"/>
    <property type="match status" value="1"/>
</dbReference>
<dbReference type="SUPFAM" id="SSF53254">
    <property type="entry name" value="Phosphoglycerate mutase-like"/>
    <property type="match status" value="1"/>
</dbReference>
<dbReference type="EMBL" id="JAZHXI010000004">
    <property type="protein sequence ID" value="KAL2072764.1"/>
    <property type="molecule type" value="Genomic_DNA"/>
</dbReference>
<dbReference type="InterPro" id="IPR013078">
    <property type="entry name" value="His_Pase_superF_clade-1"/>
</dbReference>
<organism evidence="2 3">
    <name type="scientific">Oculimacula yallundae</name>
    <dbReference type="NCBI Taxonomy" id="86028"/>
    <lineage>
        <taxon>Eukaryota</taxon>
        <taxon>Fungi</taxon>
        <taxon>Dikarya</taxon>
        <taxon>Ascomycota</taxon>
        <taxon>Pezizomycotina</taxon>
        <taxon>Leotiomycetes</taxon>
        <taxon>Helotiales</taxon>
        <taxon>Ploettnerulaceae</taxon>
        <taxon>Oculimacula</taxon>
    </lineage>
</organism>
<sequence length="350" mass="39359">MFGYLQMVNELLSPSKKEEGADNQVENEEKEVDKINTVEAEILSSSLDEMEIEIDGSSKSMSVLVGEKIEENVDVEPSGVETPTKEKAPVPIANISHAPITNSITNPNLQPAMQSLYLSSQAKHNVQSVSREYRKQIKDPGLTTKGIRQVEHLAQIFEHMDKVTYIICSPMRRTIHTAYLGFYPLIMDKNIPIIAYPGVREWGKVPTSIGVKMSELLDKFKELRCKVETRLVPDGWETSIGDVYPEYRDEKAAEVREDLYKLGQLVLDGKDGLWNGIEVKGVEKGRDVHIVVVSHGGFLATLEGSSHQRLWNAEYRTYEFAPKEMVTAGAGKFDLVETPESKERKHVIIE</sequence>
<keyword evidence="3" id="KW-1185">Reference proteome</keyword>
<protein>
    <recommendedName>
        <fullName evidence="4">Phosphoglycerate mutase-like protein</fullName>
    </recommendedName>
</protein>
<evidence type="ECO:0000256" key="1">
    <source>
        <dbReference type="SAM" id="MobiDB-lite"/>
    </source>
</evidence>
<dbReference type="InterPro" id="IPR050275">
    <property type="entry name" value="PGM_Phosphatase"/>
</dbReference>
<feature type="region of interest" description="Disordered" evidence="1">
    <location>
        <begin position="12"/>
        <end position="32"/>
    </location>
</feature>
<evidence type="ECO:0008006" key="4">
    <source>
        <dbReference type="Google" id="ProtNLM"/>
    </source>
</evidence>
<proteinExistence type="predicted"/>
<dbReference type="Proteomes" id="UP001595075">
    <property type="component" value="Unassembled WGS sequence"/>
</dbReference>
<dbReference type="CDD" id="cd07067">
    <property type="entry name" value="HP_PGM_like"/>
    <property type="match status" value="1"/>
</dbReference>
<gene>
    <name evidence="2" type="ORF">VTL71DRAFT_12107</name>
</gene>
<accession>A0ABR4CSB4</accession>